<proteinExistence type="predicted"/>
<sequence length="66" mass="7393">MLKTLRLRNGSRLKCRCLASGLRILIHCACAWRNLGVGLMVGTRRKVSGLDPCGRFELVLMGDCRF</sequence>
<gene>
    <name evidence="1" type="ORF">HUJ06_024010</name>
</gene>
<organism evidence="1 2">
    <name type="scientific">Nelumbo nucifera</name>
    <name type="common">Sacred lotus</name>
    <dbReference type="NCBI Taxonomy" id="4432"/>
    <lineage>
        <taxon>Eukaryota</taxon>
        <taxon>Viridiplantae</taxon>
        <taxon>Streptophyta</taxon>
        <taxon>Embryophyta</taxon>
        <taxon>Tracheophyta</taxon>
        <taxon>Spermatophyta</taxon>
        <taxon>Magnoliopsida</taxon>
        <taxon>Proteales</taxon>
        <taxon>Nelumbonaceae</taxon>
        <taxon>Nelumbo</taxon>
    </lineage>
</organism>
<evidence type="ECO:0000313" key="1">
    <source>
        <dbReference type="EMBL" id="DAD22547.1"/>
    </source>
</evidence>
<reference evidence="1 2" key="1">
    <citation type="journal article" date="2020" name="Mol. Biol. Evol.">
        <title>Distinct Expression and Methylation Patterns for Genes with Different Fates following a Single Whole-Genome Duplication in Flowering Plants.</title>
        <authorList>
            <person name="Shi T."/>
            <person name="Rahmani R.S."/>
            <person name="Gugger P.F."/>
            <person name="Wang M."/>
            <person name="Li H."/>
            <person name="Zhang Y."/>
            <person name="Li Z."/>
            <person name="Wang Q."/>
            <person name="Van de Peer Y."/>
            <person name="Marchal K."/>
            <person name="Chen J."/>
        </authorList>
    </citation>
    <scope>NUCLEOTIDE SEQUENCE [LARGE SCALE GENOMIC DNA]</scope>
    <source>
        <tissue evidence="1">Leaf</tissue>
    </source>
</reference>
<dbReference type="Proteomes" id="UP000607653">
    <property type="component" value="Unassembled WGS sequence"/>
</dbReference>
<dbReference type="EMBL" id="DUZY01000001">
    <property type="protein sequence ID" value="DAD22547.1"/>
    <property type="molecule type" value="Genomic_DNA"/>
</dbReference>
<protein>
    <submittedName>
        <fullName evidence="1">Uncharacterized protein</fullName>
    </submittedName>
</protein>
<evidence type="ECO:0000313" key="2">
    <source>
        <dbReference type="Proteomes" id="UP000607653"/>
    </source>
</evidence>
<name>A0A822XQD5_NELNU</name>
<keyword evidence="2" id="KW-1185">Reference proteome</keyword>
<comment type="caution">
    <text evidence="1">The sequence shown here is derived from an EMBL/GenBank/DDBJ whole genome shotgun (WGS) entry which is preliminary data.</text>
</comment>
<accession>A0A822XQD5</accession>
<dbReference type="AlphaFoldDB" id="A0A822XQD5"/>